<dbReference type="eggNOG" id="COG3710">
    <property type="taxonomic scope" value="Bacteria"/>
</dbReference>
<dbReference type="EMBL" id="CR378665">
    <property type="protein sequence ID" value="CAG19254.1"/>
    <property type="molecule type" value="Genomic_DNA"/>
</dbReference>
<dbReference type="AlphaFoldDB" id="Q6LTX1"/>
<keyword evidence="1 2" id="KW-0238">DNA-binding</keyword>
<dbReference type="GO" id="GO:0006355">
    <property type="term" value="P:regulation of DNA-templated transcription"/>
    <property type="evidence" value="ECO:0007669"/>
    <property type="project" value="InterPro"/>
</dbReference>
<reference evidence="6" key="1">
    <citation type="journal article" date="2005" name="Science">
        <title>Life at depth: Photobacterium profundum genome sequence and expression analysis.</title>
        <authorList>
            <person name="Vezzi A."/>
            <person name="Campanaro S."/>
            <person name="D'Angelo M."/>
            <person name="Simonato F."/>
            <person name="Vitulo N."/>
            <person name="Lauro F.M."/>
            <person name="Cestaro A."/>
            <person name="Malacrida G."/>
            <person name="Simionati B."/>
            <person name="Cannata N."/>
            <person name="Romualdi C."/>
            <person name="Bartlett D.H."/>
            <person name="Valle G."/>
        </authorList>
    </citation>
    <scope>NUCLEOTIDE SEQUENCE [LARGE SCALE GENOMIC DNA]</scope>
    <source>
        <strain evidence="6">ATCC BAA-1253 / SS9</strain>
    </source>
</reference>
<dbReference type="HOGENOM" id="CLU_041428_0_0_6"/>
<dbReference type="STRING" id="298386.PBPRA0841"/>
<dbReference type="InterPro" id="IPR001867">
    <property type="entry name" value="OmpR/PhoB-type_DNA-bd"/>
</dbReference>
<keyword evidence="3" id="KW-0472">Membrane</keyword>
<evidence type="ECO:0000256" key="1">
    <source>
        <dbReference type="ARBA" id="ARBA00023125"/>
    </source>
</evidence>
<feature type="DNA-binding region" description="OmpR/PhoB-type" evidence="2">
    <location>
        <begin position="35"/>
        <end position="136"/>
    </location>
</feature>
<feature type="transmembrane region" description="Helical" evidence="3">
    <location>
        <begin position="169"/>
        <end position="189"/>
    </location>
</feature>
<feature type="domain" description="OmpR/PhoB-type" evidence="4">
    <location>
        <begin position="35"/>
        <end position="136"/>
    </location>
</feature>
<evidence type="ECO:0000256" key="3">
    <source>
        <dbReference type="SAM" id="Phobius"/>
    </source>
</evidence>
<sequence>MIYRILCANKYIIFHHFLMISYGMRDFLLQAKQTNSCIAIGGLIYNPETQTLHKASITIDLEPRTIELLELLLTSVGLPLSVNTIIETVWQSKFISKNVLTNRISTLRSLLQLHSPEHDAAKLLVTYPRKGYFLNPANIGLLPPVKTKKRKAGIVQSDMTQPNVLRVRLAYGLCTLLALCSITLGGMVWQQQGISTQQTRNQLLIPKVELLLNRINAIGSQARHYRKVIKAVLLQQQIEYPYTDIANQDAPSYFLDPIDDTPYFPGARNMQTSDYELNIELKDGPEKNIIKAQINLIYPATGKLAFRNQYVLRLSHLQSDLFQIHTDVAQYFNLPELSKSAWILSDMHENMLIDEDFPSEPLQQADEFAAITIARHLVLYEQDKIKLENFLNQAQSVFDVLPDELSLWLGILYYKIGNLDKAKTLLTTPAGDSLIQNALIYTFVSHIAYKQNKLDQFRLNYMESLVALLRVMPSEALFNRLSQPESKETCLQPWKTLRVSVKDKDIVMRWKALIEEYCTNVDRDITPIKTKV</sequence>
<keyword evidence="3" id="KW-0812">Transmembrane</keyword>
<proteinExistence type="predicted"/>
<evidence type="ECO:0000259" key="4">
    <source>
        <dbReference type="PROSITE" id="PS51755"/>
    </source>
</evidence>
<dbReference type="SUPFAM" id="SSF46894">
    <property type="entry name" value="C-terminal effector domain of the bipartite response regulators"/>
    <property type="match status" value="1"/>
</dbReference>
<gene>
    <name evidence="5" type="primary">VP0713</name>
    <name evidence="5" type="ordered locus">PBPRA0841</name>
</gene>
<dbReference type="Gene3D" id="1.10.10.10">
    <property type="entry name" value="Winged helix-like DNA-binding domain superfamily/Winged helix DNA-binding domain"/>
    <property type="match status" value="1"/>
</dbReference>
<dbReference type="PROSITE" id="PS51755">
    <property type="entry name" value="OMPR_PHOB"/>
    <property type="match status" value="1"/>
</dbReference>
<evidence type="ECO:0000313" key="5">
    <source>
        <dbReference type="EMBL" id="CAG19254.1"/>
    </source>
</evidence>
<dbReference type="Pfam" id="PF00486">
    <property type="entry name" value="Trans_reg_C"/>
    <property type="match status" value="1"/>
</dbReference>
<keyword evidence="6" id="KW-1185">Reference proteome</keyword>
<dbReference type="InterPro" id="IPR036388">
    <property type="entry name" value="WH-like_DNA-bd_sf"/>
</dbReference>
<dbReference type="InterPro" id="IPR016032">
    <property type="entry name" value="Sig_transdc_resp-reg_C-effctor"/>
</dbReference>
<dbReference type="KEGG" id="ppr:PBPRA0841"/>
<keyword evidence="3" id="KW-1133">Transmembrane helix</keyword>
<evidence type="ECO:0000256" key="2">
    <source>
        <dbReference type="PROSITE-ProRule" id="PRU01091"/>
    </source>
</evidence>
<organism evidence="5 6">
    <name type="scientific">Photobacterium profundum (strain SS9)</name>
    <dbReference type="NCBI Taxonomy" id="298386"/>
    <lineage>
        <taxon>Bacteria</taxon>
        <taxon>Pseudomonadati</taxon>
        <taxon>Pseudomonadota</taxon>
        <taxon>Gammaproteobacteria</taxon>
        <taxon>Vibrionales</taxon>
        <taxon>Vibrionaceae</taxon>
        <taxon>Photobacterium</taxon>
    </lineage>
</organism>
<accession>Q6LTX1</accession>
<protein>
    <recommendedName>
        <fullName evidence="4">OmpR/PhoB-type domain-containing protein</fullName>
    </recommendedName>
</protein>
<dbReference type="Proteomes" id="UP000000593">
    <property type="component" value="Chromosome 1"/>
</dbReference>
<evidence type="ECO:0000313" key="6">
    <source>
        <dbReference type="Proteomes" id="UP000000593"/>
    </source>
</evidence>
<dbReference type="GO" id="GO:0003677">
    <property type="term" value="F:DNA binding"/>
    <property type="evidence" value="ECO:0007669"/>
    <property type="project" value="UniProtKB-UniRule"/>
</dbReference>
<dbReference type="GO" id="GO:0000160">
    <property type="term" value="P:phosphorelay signal transduction system"/>
    <property type="evidence" value="ECO:0007669"/>
    <property type="project" value="InterPro"/>
</dbReference>
<dbReference type="SMART" id="SM00862">
    <property type="entry name" value="Trans_reg_C"/>
    <property type="match status" value="1"/>
</dbReference>
<name>Q6LTX1_PHOPR</name>